<dbReference type="Pfam" id="PF04138">
    <property type="entry name" value="GtrA_DPMS_TM"/>
    <property type="match status" value="1"/>
</dbReference>
<evidence type="ECO:0000256" key="2">
    <source>
        <dbReference type="ARBA" id="ARBA00022692"/>
    </source>
</evidence>
<keyword evidence="4 5" id="KW-0472">Membrane</keyword>
<evidence type="ECO:0000256" key="4">
    <source>
        <dbReference type="ARBA" id="ARBA00023136"/>
    </source>
</evidence>
<sequence>MNTFTEESQLSVWQKFLQYKIVRFFLSAGIAAIADFILYYIIINFIITTKTVDVLGRTVKSHEFCLLLSYSFGVLVNFTITKFTVFTESTLKNRQQFSRFISVAFIGFFANYGLLRFFVEFFDMIPTFARVASALSLGFASYYIHKFFTFRNNKND</sequence>
<evidence type="ECO:0000256" key="5">
    <source>
        <dbReference type="SAM" id="Phobius"/>
    </source>
</evidence>
<evidence type="ECO:0000313" key="8">
    <source>
        <dbReference type="Proteomes" id="UP001597118"/>
    </source>
</evidence>
<dbReference type="Proteomes" id="UP001597118">
    <property type="component" value="Unassembled WGS sequence"/>
</dbReference>
<feature type="domain" description="GtrA/DPMS transmembrane" evidence="6">
    <location>
        <begin position="23"/>
        <end position="150"/>
    </location>
</feature>
<keyword evidence="3 5" id="KW-1133">Transmembrane helix</keyword>
<evidence type="ECO:0000313" key="7">
    <source>
        <dbReference type="EMBL" id="MFD1631363.1"/>
    </source>
</evidence>
<feature type="transmembrane region" description="Helical" evidence="5">
    <location>
        <begin position="125"/>
        <end position="144"/>
    </location>
</feature>
<comment type="caution">
    <text evidence="7">The sequence shown here is derived from an EMBL/GenBank/DDBJ whole genome shotgun (WGS) entry which is preliminary data.</text>
</comment>
<feature type="transmembrane region" description="Helical" evidence="5">
    <location>
        <begin position="21"/>
        <end position="47"/>
    </location>
</feature>
<comment type="subcellular location">
    <subcellularLocation>
        <location evidence="1">Membrane</location>
        <topology evidence="1">Multi-pass membrane protein</topology>
    </subcellularLocation>
</comment>
<dbReference type="InterPro" id="IPR007267">
    <property type="entry name" value="GtrA_DPMS_TM"/>
</dbReference>
<evidence type="ECO:0000259" key="6">
    <source>
        <dbReference type="Pfam" id="PF04138"/>
    </source>
</evidence>
<accession>A0ABW4IF20</accession>
<evidence type="ECO:0000256" key="1">
    <source>
        <dbReference type="ARBA" id="ARBA00004141"/>
    </source>
</evidence>
<keyword evidence="2 5" id="KW-0812">Transmembrane</keyword>
<name>A0ABW4IF20_9SPHI</name>
<gene>
    <name evidence="7" type="ORF">ACFSAH_15915</name>
</gene>
<dbReference type="EMBL" id="JBHUDG010000046">
    <property type="protein sequence ID" value="MFD1631363.1"/>
    <property type="molecule type" value="Genomic_DNA"/>
</dbReference>
<organism evidence="7 8">
    <name type="scientific">Pseudopedobacter beijingensis</name>
    <dbReference type="NCBI Taxonomy" id="1207056"/>
    <lineage>
        <taxon>Bacteria</taxon>
        <taxon>Pseudomonadati</taxon>
        <taxon>Bacteroidota</taxon>
        <taxon>Sphingobacteriia</taxon>
        <taxon>Sphingobacteriales</taxon>
        <taxon>Sphingobacteriaceae</taxon>
        <taxon>Pseudopedobacter</taxon>
    </lineage>
</organism>
<protein>
    <submittedName>
        <fullName evidence="7">GtrA family protein</fullName>
    </submittedName>
</protein>
<reference evidence="8" key="1">
    <citation type="journal article" date="2019" name="Int. J. Syst. Evol. Microbiol.">
        <title>The Global Catalogue of Microorganisms (GCM) 10K type strain sequencing project: providing services to taxonomists for standard genome sequencing and annotation.</title>
        <authorList>
            <consortium name="The Broad Institute Genomics Platform"/>
            <consortium name="The Broad Institute Genome Sequencing Center for Infectious Disease"/>
            <person name="Wu L."/>
            <person name="Ma J."/>
        </authorList>
    </citation>
    <scope>NUCLEOTIDE SEQUENCE [LARGE SCALE GENOMIC DNA]</scope>
    <source>
        <strain evidence="8">CCUG 53762</strain>
    </source>
</reference>
<feature type="transmembrane region" description="Helical" evidence="5">
    <location>
        <begin position="67"/>
        <end position="85"/>
    </location>
</feature>
<keyword evidence="8" id="KW-1185">Reference proteome</keyword>
<dbReference type="RefSeq" id="WP_379663731.1">
    <property type="nucleotide sequence ID" value="NZ_JBHUDG010000046.1"/>
</dbReference>
<feature type="transmembrane region" description="Helical" evidence="5">
    <location>
        <begin position="97"/>
        <end position="119"/>
    </location>
</feature>
<evidence type="ECO:0000256" key="3">
    <source>
        <dbReference type="ARBA" id="ARBA00022989"/>
    </source>
</evidence>
<proteinExistence type="predicted"/>